<keyword evidence="2 5" id="KW-0812">Transmembrane</keyword>
<comment type="similarity">
    <text evidence="5">Belongs to the MIP/aquaporin (TC 1.A.8) family.</text>
</comment>
<proteinExistence type="inferred from homology"/>
<dbReference type="GO" id="GO:0016020">
    <property type="term" value="C:membrane"/>
    <property type="evidence" value="ECO:0007669"/>
    <property type="project" value="UniProtKB-SubCell"/>
</dbReference>
<accession>A0A9N9DBH4</accession>
<feature type="transmembrane region" description="Helical" evidence="7">
    <location>
        <begin position="220"/>
        <end position="239"/>
    </location>
</feature>
<keyword evidence="4 7" id="KW-0472">Membrane</keyword>
<dbReference type="InterPro" id="IPR000425">
    <property type="entry name" value="MIP"/>
</dbReference>
<dbReference type="GO" id="GO:0015267">
    <property type="term" value="F:channel activity"/>
    <property type="evidence" value="ECO:0007669"/>
    <property type="project" value="InterPro"/>
</dbReference>
<evidence type="ECO:0000256" key="6">
    <source>
        <dbReference type="SAM" id="MobiDB-lite"/>
    </source>
</evidence>
<comment type="subcellular location">
    <subcellularLocation>
        <location evidence="1">Membrane</location>
        <topology evidence="1">Multi-pass membrane protein</topology>
    </subcellularLocation>
</comment>
<evidence type="ECO:0000256" key="3">
    <source>
        <dbReference type="ARBA" id="ARBA00022989"/>
    </source>
</evidence>
<feature type="transmembrane region" description="Helical" evidence="7">
    <location>
        <begin position="271"/>
        <end position="291"/>
    </location>
</feature>
<feature type="transmembrane region" description="Helical" evidence="7">
    <location>
        <begin position="74"/>
        <end position="92"/>
    </location>
</feature>
<evidence type="ECO:0000256" key="4">
    <source>
        <dbReference type="ARBA" id="ARBA00023136"/>
    </source>
</evidence>
<feature type="compositionally biased region" description="Polar residues" evidence="6">
    <location>
        <begin position="10"/>
        <end position="23"/>
    </location>
</feature>
<dbReference type="AlphaFoldDB" id="A0A9N9DBH4"/>
<reference evidence="8" key="1">
    <citation type="submission" date="2021-06" db="EMBL/GenBank/DDBJ databases">
        <authorList>
            <person name="Kallberg Y."/>
            <person name="Tangrot J."/>
            <person name="Rosling A."/>
        </authorList>
    </citation>
    <scope>NUCLEOTIDE SEQUENCE</scope>
    <source>
        <strain evidence="8">FL130A</strain>
    </source>
</reference>
<dbReference type="Gene3D" id="1.20.1080.10">
    <property type="entry name" value="Glycerol uptake facilitator protein"/>
    <property type="match status" value="1"/>
</dbReference>
<dbReference type="InterPro" id="IPR023271">
    <property type="entry name" value="Aquaporin-like"/>
</dbReference>
<dbReference type="PRINTS" id="PR00783">
    <property type="entry name" value="MINTRINSICP"/>
</dbReference>
<dbReference type="PANTHER" id="PTHR47002">
    <property type="entry name" value="AQUAPORIN-LIKE"/>
    <property type="match status" value="1"/>
</dbReference>
<evidence type="ECO:0000256" key="2">
    <source>
        <dbReference type="ARBA" id="ARBA00022692"/>
    </source>
</evidence>
<dbReference type="Pfam" id="PF00230">
    <property type="entry name" value="MIP"/>
    <property type="match status" value="1"/>
</dbReference>
<feature type="transmembrane region" description="Helical" evidence="7">
    <location>
        <begin position="186"/>
        <end position="208"/>
    </location>
</feature>
<protein>
    <submittedName>
        <fullName evidence="8">13429_t:CDS:1</fullName>
    </submittedName>
</protein>
<gene>
    <name evidence="8" type="ORF">ALEPTO_LOCUS9515</name>
</gene>
<dbReference type="OrthoDB" id="3222at2759"/>
<dbReference type="EMBL" id="CAJVPS010007476">
    <property type="protein sequence ID" value="CAG8635186.1"/>
    <property type="molecule type" value="Genomic_DNA"/>
</dbReference>
<evidence type="ECO:0000256" key="1">
    <source>
        <dbReference type="ARBA" id="ARBA00004141"/>
    </source>
</evidence>
<feature type="transmembrane region" description="Helical" evidence="7">
    <location>
        <begin position="98"/>
        <end position="118"/>
    </location>
</feature>
<keyword evidence="3 7" id="KW-1133">Transmembrane helix</keyword>
<dbReference type="PANTHER" id="PTHR47002:SF2">
    <property type="entry name" value="AQUAPORIN AQPAE.A-LIKE"/>
    <property type="match status" value="1"/>
</dbReference>
<comment type="caution">
    <text evidence="8">The sequence shown here is derived from an EMBL/GenBank/DDBJ whole genome shotgun (WGS) entry which is preliminary data.</text>
</comment>
<dbReference type="SUPFAM" id="SSF81338">
    <property type="entry name" value="Aquaporin-like"/>
    <property type="match status" value="1"/>
</dbReference>
<keyword evidence="9" id="KW-1185">Reference proteome</keyword>
<name>A0A9N9DBH4_9GLOM</name>
<evidence type="ECO:0000313" key="9">
    <source>
        <dbReference type="Proteomes" id="UP000789508"/>
    </source>
</evidence>
<dbReference type="Proteomes" id="UP000789508">
    <property type="component" value="Unassembled WGS sequence"/>
</dbReference>
<evidence type="ECO:0000256" key="5">
    <source>
        <dbReference type="RuleBase" id="RU000477"/>
    </source>
</evidence>
<feature type="region of interest" description="Disordered" evidence="6">
    <location>
        <begin position="1"/>
        <end position="46"/>
    </location>
</feature>
<sequence>MQSPDLEISSPPTHTLEPQQLASGKNGPQILPSNSEKLDHEDNENNSGLLKSKEMFDFSDLGNIRVWRNASAEFWAAGVLTFMVGASVALTSNASYPFPSIFIGFAHLPIIGLLIVAIGPISGGHLNPIVTMTAVFTRVLSFPCGLAYIACQTVGAALGGALLRSLCTQKTIDTTSLGACVFENTMFSVGSAFIGESVIAFTIAFVVHNVALDPKQSKEFSLSVTAFVVGATFAMVVWLSGGINPGWPGAGTNPAKCFGLSVGSGNFSHHWIAWVGPLFGTLTYAIAYSLMSPFHNYPKKQRKDSLR</sequence>
<keyword evidence="5" id="KW-0813">Transport</keyword>
<organism evidence="8 9">
    <name type="scientific">Ambispora leptoticha</name>
    <dbReference type="NCBI Taxonomy" id="144679"/>
    <lineage>
        <taxon>Eukaryota</taxon>
        <taxon>Fungi</taxon>
        <taxon>Fungi incertae sedis</taxon>
        <taxon>Mucoromycota</taxon>
        <taxon>Glomeromycotina</taxon>
        <taxon>Glomeromycetes</taxon>
        <taxon>Archaeosporales</taxon>
        <taxon>Ambisporaceae</taxon>
        <taxon>Ambispora</taxon>
    </lineage>
</organism>
<feature type="non-terminal residue" evidence="8">
    <location>
        <position position="307"/>
    </location>
</feature>
<feature type="transmembrane region" description="Helical" evidence="7">
    <location>
        <begin position="139"/>
        <end position="166"/>
    </location>
</feature>
<evidence type="ECO:0000256" key="7">
    <source>
        <dbReference type="SAM" id="Phobius"/>
    </source>
</evidence>
<evidence type="ECO:0000313" key="8">
    <source>
        <dbReference type="EMBL" id="CAG8635186.1"/>
    </source>
</evidence>